<accession>A0A7X0AWX9</accession>
<dbReference type="EMBL" id="JACIIZ010000005">
    <property type="protein sequence ID" value="MBB6251628.1"/>
    <property type="molecule type" value="Genomic_DNA"/>
</dbReference>
<keyword evidence="1" id="KW-0732">Signal</keyword>
<comment type="caution">
    <text evidence="2">The sequence shown here is derived from an EMBL/GenBank/DDBJ whole genome shotgun (WGS) entry which is preliminary data.</text>
</comment>
<protein>
    <submittedName>
        <fullName evidence="2">Uncharacterized protein</fullName>
    </submittedName>
</protein>
<reference evidence="2 3" key="1">
    <citation type="submission" date="2020-08" db="EMBL/GenBank/DDBJ databases">
        <title>Genomic Encyclopedia of Type Strains, Phase IV (KMG-IV): sequencing the most valuable type-strain genomes for metagenomic binning, comparative biology and taxonomic classification.</title>
        <authorList>
            <person name="Goeker M."/>
        </authorList>
    </citation>
    <scope>NUCLEOTIDE SEQUENCE [LARGE SCALE GENOMIC DNA]</scope>
    <source>
        <strain evidence="2 3">DSM 22198</strain>
    </source>
</reference>
<proteinExistence type="predicted"/>
<sequence length="462" mass="47219">MPVRLSPCAAALLLLTLSFPPTGAQAQAATPPAFPKTADTSYTAALYILDGQVVKARSTPAAVSGGDADGGNATGITVKSDTTDLNGVFVRGSDYTVADSHITLSGNGSDDFVGLGAGAMIDGGGTLVLRKVDITTDGLIRPATMAADHGVLKVYDSTLRANGGILPPDYKPRIGPGMAEPPAGLHIGGTARAALTVGNGQSYFYRSTIIANGWGALSTDAADAKVYVEADHSIIQVQGPGYGVYADSRCQVVLNHTSITAQTFDAIMAGVSTLAWTDVTARSEGNGVMVHNVMGTPAEVATLSIKDGTLETGGDAILVRSANLALDLEGATVKPWNGVLLRSVISDDPFATKVNGQAAPGIVARFAHMIVTGDVLHQDKDRPMVLELQDTVLKGRILAARVKLGAGARWTATADSTVTLLDAIAVDGIDAPSGITITAAAGPGTTLKGIYKLASGGMLKVD</sequence>
<gene>
    <name evidence="2" type="ORF">FHS74_002179</name>
</gene>
<evidence type="ECO:0000313" key="2">
    <source>
        <dbReference type="EMBL" id="MBB6251628.1"/>
    </source>
</evidence>
<evidence type="ECO:0000313" key="3">
    <source>
        <dbReference type="Proteomes" id="UP000539175"/>
    </source>
</evidence>
<dbReference type="AlphaFoldDB" id="A0A7X0AWX9"/>
<evidence type="ECO:0000256" key="1">
    <source>
        <dbReference type="SAM" id="SignalP"/>
    </source>
</evidence>
<name>A0A7X0AWX9_9PROT</name>
<dbReference type="Proteomes" id="UP000539175">
    <property type="component" value="Unassembled WGS sequence"/>
</dbReference>
<feature type="chain" id="PRO_5030525273" evidence="1">
    <location>
        <begin position="27"/>
        <end position="462"/>
    </location>
</feature>
<feature type="signal peptide" evidence="1">
    <location>
        <begin position="1"/>
        <end position="26"/>
    </location>
</feature>
<dbReference type="RefSeq" id="WP_184800251.1">
    <property type="nucleotide sequence ID" value="NZ_JACIIZ010000005.1"/>
</dbReference>
<keyword evidence="3" id="KW-1185">Reference proteome</keyword>
<organism evidence="2 3">
    <name type="scientific">Nitrospirillum iridis</name>
    <dbReference type="NCBI Taxonomy" id="765888"/>
    <lineage>
        <taxon>Bacteria</taxon>
        <taxon>Pseudomonadati</taxon>
        <taxon>Pseudomonadota</taxon>
        <taxon>Alphaproteobacteria</taxon>
        <taxon>Rhodospirillales</taxon>
        <taxon>Azospirillaceae</taxon>
        <taxon>Nitrospirillum</taxon>
    </lineage>
</organism>